<dbReference type="Proteomes" id="UP000658127">
    <property type="component" value="Unassembled WGS sequence"/>
</dbReference>
<proteinExistence type="predicted"/>
<dbReference type="InterPro" id="IPR041657">
    <property type="entry name" value="HTH_17"/>
</dbReference>
<dbReference type="InterPro" id="IPR009061">
    <property type="entry name" value="DNA-bd_dom_put_sf"/>
</dbReference>
<name>A0ABQ2KGI7_9NOCA</name>
<evidence type="ECO:0000259" key="1">
    <source>
        <dbReference type="Pfam" id="PF12728"/>
    </source>
</evidence>
<dbReference type="NCBIfam" id="TIGR01764">
    <property type="entry name" value="excise"/>
    <property type="match status" value="1"/>
</dbReference>
<comment type="caution">
    <text evidence="2">The sequence shown here is derived from an EMBL/GenBank/DDBJ whole genome shotgun (WGS) entry which is preliminary data.</text>
</comment>
<dbReference type="SUPFAM" id="SSF46955">
    <property type="entry name" value="Putative DNA-binding domain"/>
    <property type="match status" value="1"/>
</dbReference>
<dbReference type="Gene3D" id="1.10.1660.10">
    <property type="match status" value="1"/>
</dbReference>
<accession>A0ABQ2KGI7</accession>
<keyword evidence="3" id="KW-1185">Reference proteome</keyword>
<reference evidence="3" key="1">
    <citation type="journal article" date="2019" name="Int. J. Syst. Evol. Microbiol.">
        <title>The Global Catalogue of Microorganisms (GCM) 10K type strain sequencing project: providing services to taxonomists for standard genome sequencing and annotation.</title>
        <authorList>
            <consortium name="The Broad Institute Genomics Platform"/>
            <consortium name="The Broad Institute Genome Sequencing Center for Infectious Disease"/>
            <person name="Wu L."/>
            <person name="Ma J."/>
        </authorList>
    </citation>
    <scope>NUCLEOTIDE SEQUENCE [LARGE SCALE GENOMIC DNA]</scope>
    <source>
        <strain evidence="3">CGMCC 4.7329</strain>
    </source>
</reference>
<dbReference type="Pfam" id="PF12728">
    <property type="entry name" value="HTH_17"/>
    <property type="match status" value="1"/>
</dbReference>
<dbReference type="RefSeq" id="WP_189028845.1">
    <property type="nucleotide sequence ID" value="NZ_BMNE01000003.1"/>
</dbReference>
<protein>
    <submittedName>
        <fullName evidence="2">MerR family transcriptional regulator</fullName>
    </submittedName>
</protein>
<feature type="domain" description="Helix-turn-helix" evidence="1">
    <location>
        <begin position="5"/>
        <end position="50"/>
    </location>
</feature>
<evidence type="ECO:0000313" key="2">
    <source>
        <dbReference type="EMBL" id="GGN81927.1"/>
    </source>
</evidence>
<dbReference type="InterPro" id="IPR010093">
    <property type="entry name" value="SinI_DNA-bd"/>
</dbReference>
<dbReference type="EMBL" id="BMNE01000003">
    <property type="protein sequence ID" value="GGN81927.1"/>
    <property type="molecule type" value="Genomic_DNA"/>
</dbReference>
<sequence>MTDRFYSVEQVADLLGLHVRTVRSYVRDGKLPAARIGKQYRIAHDDLEAFTGLPITAPWTPDATGRHAEASCIVEVDAVDRATADRITTLLTATAATRGPGGTPLRVETSYDPGRSRLKVILLGGITDTARLLDYMDGVLTS</sequence>
<organism evidence="2 3">
    <name type="scientific">Nocardia rhizosphaerihabitans</name>
    <dbReference type="NCBI Taxonomy" id="1691570"/>
    <lineage>
        <taxon>Bacteria</taxon>
        <taxon>Bacillati</taxon>
        <taxon>Actinomycetota</taxon>
        <taxon>Actinomycetes</taxon>
        <taxon>Mycobacteriales</taxon>
        <taxon>Nocardiaceae</taxon>
        <taxon>Nocardia</taxon>
    </lineage>
</organism>
<evidence type="ECO:0000313" key="3">
    <source>
        <dbReference type="Proteomes" id="UP000658127"/>
    </source>
</evidence>
<gene>
    <name evidence="2" type="ORF">GCM10011610_32800</name>
</gene>